<evidence type="ECO:0000313" key="1">
    <source>
        <dbReference type="EMBL" id="KKL91619.1"/>
    </source>
</evidence>
<comment type="caution">
    <text evidence="1">The sequence shown here is derived from an EMBL/GenBank/DDBJ whole genome shotgun (WGS) entry which is preliminary data.</text>
</comment>
<dbReference type="SUPFAM" id="SSF47598">
    <property type="entry name" value="Ribbon-helix-helix"/>
    <property type="match status" value="1"/>
</dbReference>
<proteinExistence type="predicted"/>
<reference evidence="1" key="1">
    <citation type="journal article" date="2015" name="Nature">
        <title>Complex archaea that bridge the gap between prokaryotes and eukaryotes.</title>
        <authorList>
            <person name="Spang A."/>
            <person name="Saw J.H."/>
            <person name="Jorgensen S.L."/>
            <person name="Zaremba-Niedzwiedzka K."/>
            <person name="Martijn J."/>
            <person name="Lind A.E."/>
            <person name="van Eijk R."/>
            <person name="Schleper C."/>
            <person name="Guy L."/>
            <person name="Ettema T.J."/>
        </authorList>
    </citation>
    <scope>NUCLEOTIDE SEQUENCE</scope>
</reference>
<dbReference type="AlphaFoldDB" id="A0A0F9FYW8"/>
<protein>
    <submittedName>
        <fullName evidence="1">Uncharacterized protein</fullName>
    </submittedName>
</protein>
<dbReference type="InterPro" id="IPR010985">
    <property type="entry name" value="Ribbon_hlx_hlx"/>
</dbReference>
<dbReference type="GO" id="GO:0006355">
    <property type="term" value="P:regulation of DNA-templated transcription"/>
    <property type="evidence" value="ECO:0007669"/>
    <property type="project" value="InterPro"/>
</dbReference>
<name>A0A0F9FYW8_9ZZZZ</name>
<dbReference type="EMBL" id="LAZR01019685">
    <property type="protein sequence ID" value="KKL91619.1"/>
    <property type="molecule type" value="Genomic_DNA"/>
</dbReference>
<sequence length="80" mass="9147">MRTVSVRITDDVYQRLLKLAKRENRSMSRQVAHMIASGLQTQIIFESPRVIQLDEMQLQRILVAIGGNADYLSLFQPVST</sequence>
<accession>A0A0F9FYW8</accession>
<organism evidence="1">
    <name type="scientific">marine sediment metagenome</name>
    <dbReference type="NCBI Taxonomy" id="412755"/>
    <lineage>
        <taxon>unclassified sequences</taxon>
        <taxon>metagenomes</taxon>
        <taxon>ecological metagenomes</taxon>
    </lineage>
</organism>
<gene>
    <name evidence="1" type="ORF">LCGC14_1892890</name>
</gene>